<feature type="region of interest" description="Disordered" evidence="1">
    <location>
        <begin position="47"/>
        <end position="134"/>
    </location>
</feature>
<organism evidence="2 3">
    <name type="scientific">Roseiarcus fermentans</name>
    <dbReference type="NCBI Taxonomy" id="1473586"/>
    <lineage>
        <taxon>Bacteria</taxon>
        <taxon>Pseudomonadati</taxon>
        <taxon>Pseudomonadota</taxon>
        <taxon>Alphaproteobacteria</taxon>
        <taxon>Hyphomicrobiales</taxon>
        <taxon>Roseiarcaceae</taxon>
        <taxon>Roseiarcus</taxon>
    </lineage>
</organism>
<dbReference type="RefSeq" id="WP_147262740.1">
    <property type="nucleotide sequence ID" value="NZ_QNRK01000012.1"/>
</dbReference>
<comment type="caution">
    <text evidence="2">The sequence shown here is derived from an EMBL/GenBank/DDBJ whole genome shotgun (WGS) entry which is preliminary data.</text>
</comment>
<dbReference type="Proteomes" id="UP000253529">
    <property type="component" value="Unassembled WGS sequence"/>
</dbReference>
<reference evidence="2 3" key="1">
    <citation type="submission" date="2018-06" db="EMBL/GenBank/DDBJ databases">
        <title>Genomic Encyclopedia of Type Strains, Phase IV (KMG-IV): sequencing the most valuable type-strain genomes for metagenomic binning, comparative biology and taxonomic classification.</title>
        <authorList>
            <person name="Goeker M."/>
        </authorList>
    </citation>
    <scope>NUCLEOTIDE SEQUENCE [LARGE SCALE GENOMIC DNA]</scope>
    <source>
        <strain evidence="2 3">DSM 24875</strain>
    </source>
</reference>
<feature type="compositionally biased region" description="Basic and acidic residues" evidence="1">
    <location>
        <begin position="61"/>
        <end position="75"/>
    </location>
</feature>
<gene>
    <name evidence="2" type="ORF">DFR50_11244</name>
</gene>
<feature type="compositionally biased region" description="Low complexity" evidence="1">
    <location>
        <begin position="112"/>
        <end position="124"/>
    </location>
</feature>
<dbReference type="AlphaFoldDB" id="A0A366FH70"/>
<accession>A0A366FH70</accession>
<evidence type="ECO:0000313" key="2">
    <source>
        <dbReference type="EMBL" id="RBP13075.1"/>
    </source>
</evidence>
<evidence type="ECO:0000256" key="1">
    <source>
        <dbReference type="SAM" id="MobiDB-lite"/>
    </source>
</evidence>
<keyword evidence="3" id="KW-1185">Reference proteome</keyword>
<evidence type="ECO:0000313" key="3">
    <source>
        <dbReference type="Proteomes" id="UP000253529"/>
    </source>
</evidence>
<proteinExistence type="predicted"/>
<name>A0A366FH70_9HYPH</name>
<dbReference type="OrthoDB" id="8456011at2"/>
<dbReference type="EMBL" id="QNRK01000012">
    <property type="protein sequence ID" value="RBP13075.1"/>
    <property type="molecule type" value="Genomic_DNA"/>
</dbReference>
<sequence length="134" mass="14549">MIRPCPCGSGLPSWWEHDARGIPLARVCDACIDQKLAAYRPEILTDPAYLADEPIEDDDLKADSARNRGPRRQDDLTASSREGTPETEMQMGTASRRHGWQGSGRALRALASPVGGRPGRSGSSEESECGKEAR</sequence>
<protein>
    <submittedName>
        <fullName evidence="2">Uncharacterized protein</fullName>
    </submittedName>
</protein>